<keyword evidence="6 11" id="KW-0472">Membrane</keyword>
<dbReference type="EMBL" id="QCYY01004485">
    <property type="protein sequence ID" value="ROT60922.1"/>
    <property type="molecule type" value="Genomic_DNA"/>
</dbReference>
<comment type="subcellular location">
    <subcellularLocation>
        <location evidence="1">Membrane</location>
        <topology evidence="1">Multi-pass membrane protein</topology>
    </subcellularLocation>
</comment>
<dbReference type="InterPro" id="IPR002859">
    <property type="entry name" value="PKD/REJ-like"/>
</dbReference>
<dbReference type="PANTHER" id="PTHR10877">
    <property type="entry name" value="POLYCYSTIN FAMILY MEMBER"/>
    <property type="match status" value="1"/>
</dbReference>
<protein>
    <submittedName>
        <fullName evidence="13">Putative polycystin-1-like isoform X3</fullName>
    </submittedName>
</protein>
<keyword evidence="3 11" id="KW-0812">Transmembrane</keyword>
<keyword evidence="4" id="KW-0732">Signal</keyword>
<comment type="caution">
    <text evidence="13">The sequence shown here is derived from an EMBL/GenBank/DDBJ whole genome shotgun (WGS) entry which is preliminary data.</text>
</comment>
<feature type="disulfide bond" evidence="8">
    <location>
        <begin position="1945"/>
        <end position="1958"/>
    </location>
</feature>
<feature type="transmembrane region" description="Helical" evidence="11">
    <location>
        <begin position="2126"/>
        <end position="2152"/>
    </location>
</feature>
<evidence type="ECO:0000256" key="2">
    <source>
        <dbReference type="ARBA" id="ARBA00007200"/>
    </source>
</evidence>
<dbReference type="FunFam" id="2.60.60.20:FF:000022">
    <property type="entry name" value="Uncharacterized protein"/>
    <property type="match status" value="1"/>
</dbReference>
<dbReference type="SUPFAM" id="SSF49299">
    <property type="entry name" value="PKD domain"/>
    <property type="match status" value="1"/>
</dbReference>
<feature type="transmembrane region" description="Helical" evidence="11">
    <location>
        <begin position="1367"/>
        <end position="1389"/>
    </location>
</feature>
<name>A0A3R7LPH6_PENVA</name>
<dbReference type="InterPro" id="IPR046791">
    <property type="entry name" value="Polycystin_dom"/>
</dbReference>
<dbReference type="SUPFAM" id="SSF49723">
    <property type="entry name" value="Lipase/lipooxygenase domain (PLAT/LH2 domain)"/>
    <property type="match status" value="1"/>
</dbReference>
<evidence type="ECO:0000256" key="8">
    <source>
        <dbReference type="PIRSR" id="PIRSR603915-2"/>
    </source>
</evidence>
<dbReference type="InterPro" id="IPR003915">
    <property type="entry name" value="PKD_2"/>
</dbReference>
<reference evidence="13 14" key="1">
    <citation type="submission" date="2018-04" db="EMBL/GenBank/DDBJ databases">
        <authorList>
            <person name="Zhang X."/>
            <person name="Yuan J."/>
            <person name="Li F."/>
            <person name="Xiang J."/>
        </authorList>
    </citation>
    <scope>NUCLEOTIDE SEQUENCE [LARGE SCALE GENOMIC DNA]</scope>
    <source>
        <tissue evidence="13">Muscle</tissue>
    </source>
</reference>
<dbReference type="InterPro" id="IPR001024">
    <property type="entry name" value="PLAT/LH2_dom"/>
</dbReference>
<dbReference type="GO" id="GO:0050982">
    <property type="term" value="P:detection of mechanical stimulus"/>
    <property type="evidence" value="ECO:0007669"/>
    <property type="project" value="TreeGrafter"/>
</dbReference>
<evidence type="ECO:0000259" key="12">
    <source>
        <dbReference type="PROSITE" id="PS50095"/>
    </source>
</evidence>
<gene>
    <name evidence="13" type="ORF">C7M84_021397</name>
</gene>
<dbReference type="InterPro" id="IPR036392">
    <property type="entry name" value="PLAT/LH2_dom_sf"/>
</dbReference>
<feature type="region of interest" description="Disordered" evidence="10">
    <location>
        <begin position="2345"/>
        <end position="2369"/>
    </location>
</feature>
<reference evidence="13 14" key="2">
    <citation type="submission" date="2019-01" db="EMBL/GenBank/DDBJ databases">
        <title>The decoding of complex shrimp genome reveals the adaptation for benthos swimmer, frequently molting mechanism and breeding impact on genome.</title>
        <authorList>
            <person name="Sun Y."/>
            <person name="Gao Y."/>
            <person name="Yu Y."/>
        </authorList>
    </citation>
    <scope>NUCLEOTIDE SEQUENCE [LARGE SCALE GENOMIC DNA]</scope>
    <source>
        <tissue evidence="13">Muscle</tissue>
    </source>
</reference>
<feature type="transmembrane region" description="Helical" evidence="11">
    <location>
        <begin position="1620"/>
        <end position="1640"/>
    </location>
</feature>
<dbReference type="Proteomes" id="UP000283509">
    <property type="component" value="Unassembled WGS sequence"/>
</dbReference>
<keyword evidence="5 11" id="KW-1133">Transmembrane helix</keyword>
<dbReference type="Pfam" id="PF02010">
    <property type="entry name" value="REJ"/>
    <property type="match status" value="2"/>
</dbReference>
<evidence type="ECO:0000313" key="13">
    <source>
        <dbReference type="EMBL" id="ROT60922.1"/>
    </source>
</evidence>
<dbReference type="InterPro" id="IPR051223">
    <property type="entry name" value="Polycystin"/>
</dbReference>
<feature type="transmembrane region" description="Helical" evidence="11">
    <location>
        <begin position="1834"/>
        <end position="1853"/>
    </location>
</feature>
<feature type="region of interest" description="Disordered" evidence="10">
    <location>
        <begin position="1665"/>
        <end position="1693"/>
    </location>
</feature>
<comment type="caution">
    <text evidence="9">Lacks conserved residue(s) required for the propagation of feature annotation.</text>
</comment>
<feature type="transmembrane region" description="Helical" evidence="11">
    <location>
        <begin position="2285"/>
        <end position="2307"/>
    </location>
</feature>
<evidence type="ECO:0000256" key="3">
    <source>
        <dbReference type="ARBA" id="ARBA00022692"/>
    </source>
</evidence>
<proteinExistence type="inferred from homology"/>
<keyword evidence="14" id="KW-1185">Reference proteome</keyword>
<dbReference type="Pfam" id="PF20519">
    <property type="entry name" value="Polycystin_dom"/>
    <property type="match status" value="1"/>
</dbReference>
<dbReference type="SMART" id="SM00308">
    <property type="entry name" value="LH2"/>
    <property type="match status" value="1"/>
</dbReference>
<dbReference type="PROSITE" id="PS50095">
    <property type="entry name" value="PLAT"/>
    <property type="match status" value="1"/>
</dbReference>
<dbReference type="InterPro" id="IPR035986">
    <property type="entry name" value="PKD_dom_sf"/>
</dbReference>
<dbReference type="GO" id="GO:0016020">
    <property type="term" value="C:membrane"/>
    <property type="evidence" value="ECO:0007669"/>
    <property type="project" value="UniProtKB-SubCell"/>
</dbReference>
<feature type="transmembrane region" description="Helical" evidence="11">
    <location>
        <begin position="2184"/>
        <end position="2204"/>
    </location>
</feature>
<evidence type="ECO:0000256" key="1">
    <source>
        <dbReference type="ARBA" id="ARBA00004141"/>
    </source>
</evidence>
<evidence type="ECO:0000256" key="6">
    <source>
        <dbReference type="ARBA" id="ARBA00023136"/>
    </source>
</evidence>
<evidence type="ECO:0000256" key="11">
    <source>
        <dbReference type="SAM" id="Phobius"/>
    </source>
</evidence>
<feature type="compositionally biased region" description="Basic and acidic residues" evidence="10">
    <location>
        <begin position="2345"/>
        <end position="2357"/>
    </location>
</feature>
<dbReference type="Gene3D" id="2.60.60.20">
    <property type="entry name" value="PLAT/LH2 domain"/>
    <property type="match status" value="1"/>
</dbReference>
<comment type="similarity">
    <text evidence="2">Belongs to the polycystin family.</text>
</comment>
<evidence type="ECO:0000256" key="5">
    <source>
        <dbReference type="ARBA" id="ARBA00022989"/>
    </source>
</evidence>
<dbReference type="InterPro" id="IPR000203">
    <property type="entry name" value="GPS"/>
</dbReference>
<organism evidence="13 14">
    <name type="scientific">Penaeus vannamei</name>
    <name type="common">Whiteleg shrimp</name>
    <name type="synonym">Litopenaeus vannamei</name>
    <dbReference type="NCBI Taxonomy" id="6689"/>
    <lineage>
        <taxon>Eukaryota</taxon>
        <taxon>Metazoa</taxon>
        <taxon>Ecdysozoa</taxon>
        <taxon>Arthropoda</taxon>
        <taxon>Crustacea</taxon>
        <taxon>Multicrustacea</taxon>
        <taxon>Malacostraca</taxon>
        <taxon>Eumalacostraca</taxon>
        <taxon>Eucarida</taxon>
        <taxon>Decapoda</taxon>
        <taxon>Dendrobranchiata</taxon>
        <taxon>Penaeoidea</taxon>
        <taxon>Penaeidae</taxon>
        <taxon>Penaeus</taxon>
    </lineage>
</organism>
<dbReference type="PRINTS" id="PR01433">
    <property type="entry name" value="POLYCYSTIN2"/>
</dbReference>
<feature type="transmembrane region" description="Helical" evidence="11">
    <location>
        <begin position="2224"/>
        <end position="2247"/>
    </location>
</feature>
<evidence type="ECO:0000256" key="9">
    <source>
        <dbReference type="PROSITE-ProRule" id="PRU00152"/>
    </source>
</evidence>
<dbReference type="PANTHER" id="PTHR10877:SF150">
    <property type="entry name" value="REJ DOMAIN-CONTAINING PROTEIN"/>
    <property type="match status" value="1"/>
</dbReference>
<accession>A0A3R7LPH6</accession>
<dbReference type="SMART" id="SM00303">
    <property type="entry name" value="GPS"/>
    <property type="match status" value="1"/>
</dbReference>
<evidence type="ECO:0000256" key="7">
    <source>
        <dbReference type="ARBA" id="ARBA00023180"/>
    </source>
</evidence>
<dbReference type="OrthoDB" id="444119at2759"/>
<evidence type="ECO:0000313" key="14">
    <source>
        <dbReference type="Proteomes" id="UP000283509"/>
    </source>
</evidence>
<keyword evidence="7" id="KW-0325">Glycoprotein</keyword>
<dbReference type="GO" id="GO:0005262">
    <property type="term" value="F:calcium channel activity"/>
    <property type="evidence" value="ECO:0007669"/>
    <property type="project" value="TreeGrafter"/>
</dbReference>
<sequence>MSISLFTYESASLPTYLNKGTGINLMVNYTSLVHVIPPVKQEWTANASCPCFAISLAATFLDFATVDGLGAAQALTWDFHLVSLEPGNHTLTFFMENEVSNATFTTWVLLEEGLANISATMGWDFDGTILPGLGDAGNSFLSNETIVFTPSSLSDYRHISRFIFPDRFCIQMALDVAALGRDRYETTLGNETLQHMYTEDGEYQVMVSGYNPVQGWIHSDPFNITILTEIQGFELTDDGNVLEPNVTKIVTASFLVLPPLSCLMVDLGDNSSQVTFGYESMCKARYPDAIYRTVYSNPLDIEHVYNDEGIYKVRGIAWDPRVTLTMELQVVIADVPCMMPVVSVVEKVQFPQSAPDVWRSMGFQRSTVATINCTRTVPVIRWWTVTMVDKWTGDPLKDVLVENVISSWNYSQINIPALFLQIGVYKLTYYLTLECSKIFPLTRSDFTHVEIIASPLQAVIMQGSVSAISRGTLQSALLDPGSLSVDPDAPKDKVMNFNITWWCRQVSPIEEIHQLAGNGFPVEYNEQEVPPAWDVYGMEGGGNVATWKQHQPEDGNVFSSGNDLRSDGQGCQGHEGCPRCGRDRGHDLSSAHGARTPTACVPYQDGVLINPSNRLALVGECLDMCQENMTYSWQVFDDLGKPVKEVDTLCGPTADCGAVFITAKTVKDLAIGARFFAINPSIGRFRLKLTMGTPAKIFGYSQALIILNQAPLGGVCTISGSYGKALVDNFPTSCNNWKDAENAGISSYVFYTYQDKPTGQVKNTIAAAALSSINIIFPVGYFEVRCEIWDTFNAFTDVHIGFVNVTMPTEEEVLLYNMSEKMDYLSAVGDQTTLGMVIVASSSIRENADWLSLDESAMGNLTEDEQLSRLRDITGMNKNSLDLALESMSFATLSQINVGAGIMESSVSGILTSDLAAYTVDLETRESALNLLDKMTNTLDDVTVASPYELQPFLTASMNTMSALMTGLNKIIENPEKVCPTDQDAAGDWDYNVDLGDDLLMDVPLDRDAQLKQNVYDTTRLKAKQQVDKMMGLVDKISEKVNEKCVVGETVKAKSESGASIVVSKLTEEVLWRGMLVDPGDEFNASVKFPELFCPSRYNTPNTRCKEEFSMTVVVWPCITHVFPASKELLTNRTKVISIDIAVRSEKIDVKNETNPIILEIPRDPQTLPNPLHVNTKDVINAHLPIVYHSFNITRESSAFTIDVFPVDSLPSQMVLMIGYERMPTPSNYSSIHLIRDFPEGENNSYTFFVNTKDNKNRVGRFFLGMALLKTGVSISSLSSERPLTKEDLVEDFDTSYRLRVYTSGCYFFDEVLEEWSGTGLNVVSATPRITTCETRHLTPFGSGYFPAPNTVDFDFIFANVGFNDNLTLYMVLIITFVCYVIMMIWARFMDKKDIEHRGVLPLEDNQPQDKYLYEITITTGPDKEAGTNSNIQFMVSGEYAETDVRILPESDGKRFHRYSVDAFVMSTPGPLGHISYLRVWHDNSGNPPFDCWQLQSVVIRDLQTRKKFVFQVNNWLALDRGKMTVDLLLSPSESEEGKSFTEDFYVKGHRNANEGHIWMSIFLRPTGSRFSRKERVTVCAFFLYVSMLLNAVWYKSQVESPRSGLFNFGPITISMEQTVTGIFTAIAVFPVVMLFIFIFKRARPYKLKKCRALEAFAKSRKQAGLPVTHDDGPVSTYDSDSVDSKNPSKDPSPVKCLPWWTRLVAWILLLGLIGVSVFFVWSYGVMWGETKTVKWCSSFITSFFISLLMSQWIKVLIMTTIGAACCKKMDNVTEDIDCDEELPALKIDEAWKKPKPLDSTMSRKVHRVGGVDPKETDVAALASRLTKEREMGFVIRDIGAYCLFLLLLYVLVSGRTDENAFLLQDHMRNVFIKEGNMDFDFSTKVVTGDHFWFWMRNVMLKELRAQRWYNDEPPYGLRGFLGDRNNRIMGYAILRQVRSDSTRCKVVKPMDTLVKSCSGSRGILDEEYRDYCAHWKVNATFSGACQYPEFHYQTAGELQTYPMVGYLGTYGGGGYVVRLKGAQSDITDRLLVLQKLNWIDRCTRAVMLEFSTFNANINLFATASVIAEFNEGGGIVPKWRFEPIRLLPKSGATGYIVTLSEIIFVVCTVIFTLKELWKIKKQKCSYFASYWNIAEICILITSYATVGVYVYRYLLTQEALEIFEQTYGNGYIRLDSAALMDQFYLYLVAIICFFSTLKLIKLLQFNKRMDVLALTIRLCWDELSIFFVAFGIIFFAFSCLFYFMFLMQLEEFARFIAAIETCFKMMLGKFNFEAMNIANPMSPILFFVFSVVNSMILINIMLTIILKAFNDVKVDLANRENKYDVIDFVWSSVRRTLRVEERPPHHVTPDVEEKAAKMKSQPTYGDSHELPDKVSQLMKYIGDTYFDGRLDLNDSMAMKQMMGGRMRTAKRSNSKRNVLSSD</sequence>
<feature type="transmembrane region" description="Helical" evidence="11">
    <location>
        <begin position="1577"/>
        <end position="1595"/>
    </location>
</feature>
<evidence type="ECO:0000256" key="10">
    <source>
        <dbReference type="SAM" id="MobiDB-lite"/>
    </source>
</evidence>
<dbReference type="Pfam" id="PF01477">
    <property type="entry name" value="PLAT"/>
    <property type="match status" value="1"/>
</dbReference>
<dbReference type="InterPro" id="IPR013122">
    <property type="entry name" value="PKD1_2_channel"/>
</dbReference>
<feature type="transmembrane region" description="Helical" evidence="11">
    <location>
        <begin position="2093"/>
        <end position="2114"/>
    </location>
</feature>
<feature type="domain" description="PLAT" evidence="12">
    <location>
        <begin position="1412"/>
        <end position="1531"/>
    </location>
</feature>
<dbReference type="Pfam" id="PF08016">
    <property type="entry name" value="PKD_channel"/>
    <property type="match status" value="1"/>
</dbReference>
<evidence type="ECO:0000256" key="4">
    <source>
        <dbReference type="ARBA" id="ARBA00022729"/>
    </source>
</evidence>
<feature type="transmembrane region" description="Helical" evidence="11">
    <location>
        <begin position="1704"/>
        <end position="1727"/>
    </location>
</feature>
<dbReference type="GO" id="GO:0005509">
    <property type="term" value="F:calcium ion binding"/>
    <property type="evidence" value="ECO:0007669"/>
    <property type="project" value="InterPro"/>
</dbReference>